<dbReference type="CDD" id="cd04486">
    <property type="entry name" value="YhcR_OBF_like"/>
    <property type="match status" value="1"/>
</dbReference>
<evidence type="ECO:0000259" key="1">
    <source>
        <dbReference type="Pfam" id="PF03372"/>
    </source>
</evidence>
<dbReference type="InterPro" id="IPR005135">
    <property type="entry name" value="Endo/exonuclease/phosphatase"/>
</dbReference>
<proteinExistence type="predicted"/>
<accession>A0A0H3BKQ1</accession>
<dbReference type="AlphaFoldDB" id="A0A0H3BKQ1"/>
<dbReference type="InterPro" id="IPR036691">
    <property type="entry name" value="Endo/exonu/phosph_ase_sf"/>
</dbReference>
<name>A0A0H3BKQ1_TREPS</name>
<dbReference type="PANTHER" id="PTHR42834">
    <property type="entry name" value="ENDONUCLEASE/EXONUCLEASE/PHOSPHATASE FAMILY PROTEIN (AFU_ORTHOLOGUE AFUA_3G09210)"/>
    <property type="match status" value="1"/>
</dbReference>
<dbReference type="Gene3D" id="3.60.10.10">
    <property type="entry name" value="Endonuclease/exonuclease/phosphatase"/>
    <property type="match status" value="1"/>
</dbReference>
<feature type="domain" description="Endonuclease/exonuclease/phosphatase" evidence="1">
    <location>
        <begin position="304"/>
        <end position="615"/>
    </location>
</feature>
<organism evidence="2 3">
    <name type="scientific">Treponema pallidum subsp. pallidum (strain SS14)</name>
    <dbReference type="NCBI Taxonomy" id="455434"/>
    <lineage>
        <taxon>Bacteria</taxon>
        <taxon>Pseudomonadati</taxon>
        <taxon>Spirochaetota</taxon>
        <taxon>Spirochaetia</taxon>
        <taxon>Spirochaetales</taxon>
        <taxon>Treponemataceae</taxon>
        <taxon>Treponema</taxon>
    </lineage>
</organism>
<dbReference type="PATRIC" id="fig|455434.6.peg.542"/>
<dbReference type="RefSeq" id="WP_012460567.1">
    <property type="nucleotide sequence ID" value="NC_010741.1"/>
</dbReference>
<dbReference type="SUPFAM" id="SSF56219">
    <property type="entry name" value="DNase I-like"/>
    <property type="match status" value="1"/>
</dbReference>
<gene>
    <name evidence="2" type="ordered locus">TPASS_0544</name>
</gene>
<dbReference type="KEGG" id="tpp:TPASS_0544"/>
<dbReference type="EMBL" id="CP000805">
    <property type="protein sequence ID" value="ACD70965.1"/>
    <property type="molecule type" value="Genomic_DNA"/>
</dbReference>
<dbReference type="GO" id="GO:0003824">
    <property type="term" value="F:catalytic activity"/>
    <property type="evidence" value="ECO:0007669"/>
    <property type="project" value="InterPro"/>
</dbReference>
<reference evidence="2 3" key="1">
    <citation type="journal article" date="2008" name="BMC Microbiol.">
        <title>Complete genome sequence of Treponema pallidum ssp. pallidum strain SS14 determined with oligonucleotide arrays.</title>
        <authorList>
            <person name="Matejkova P."/>
            <person name="Strouhal M."/>
            <person name="Smajs D."/>
            <person name="Norris S.J."/>
            <person name="Palzkill T."/>
            <person name="Petrosino J.F."/>
            <person name="Sodergren E."/>
            <person name="Norton J.E."/>
            <person name="Singh J."/>
            <person name="Richmond T.A."/>
            <person name="Molla M.N."/>
            <person name="Albert T.J."/>
            <person name="Weinstock G.M."/>
        </authorList>
    </citation>
    <scope>NUCLEOTIDE SEQUENCE [LARGE SCALE GENOMIC DNA]</scope>
    <source>
        <strain evidence="2 3">SS14</strain>
    </source>
</reference>
<dbReference type="Proteomes" id="UP000001202">
    <property type="component" value="Chromosome"/>
</dbReference>
<protein>
    <recommendedName>
        <fullName evidence="1">Endonuclease/exonuclease/phosphatase domain-containing protein</fullName>
    </recommendedName>
</protein>
<dbReference type="PANTHER" id="PTHR42834:SF1">
    <property type="entry name" value="ENDONUCLEASE_EXONUCLEASE_PHOSPHATASE FAMILY PROTEIN (AFU_ORTHOLOGUE AFUA_3G09210)"/>
    <property type="match status" value="1"/>
</dbReference>
<evidence type="ECO:0000313" key="2">
    <source>
        <dbReference type="EMBL" id="ACD70965.1"/>
    </source>
</evidence>
<sequence length="624" mass="68364">MSSKVAGACVGVIFWIVGTGSRCSAASVPHSIGAIQGEGHRSAYEGKHVRDVRGVVTAIARSGKRPIGFYFQDPHGDGNPKTSDGIFVYCGKAFPDSLRVGDYVAVLGTVSEYISKGNARDLSVTQLVIKRAQDVRVLAHGRELPEPVLISYARVSQPVFVSNLADLAPDAETIDFYESVEGMRVQMVNPTVPAVAYRSTYYLLPGDTPSTRLNMHGGYVYEQTHIRPVLAFCPRRMFDSLPEVFKSAPPLPGDSFEGTVVGIMGYSSSSYQLELAEPLPPLRRSGFSPEVSTIQFNARFLNIASYNVENFSAGNKADSARARVFAKHFVNDLKAPDVICLVEIQDDDGAKKHHHCTSAQHTLDLLVRAMAEFSAVRYKAVNIDPQDNAPAGVQSLDADGGQPGGNIRCCYLYRTDRVQLVQDQTGSAGTGTFHSVAQMVRGGRQMVKNPARIGVGQESFQNTRKSLVAHFQFVSGVNKGKDFVVVTNHFSSKRGDDPVWGSTQPAQEHSKRKRIQQAAQVAAFVAALRRERADLPVVVAGDFNDFWFSDVIQKFTAVGMHSALDLLPETERYTYVYRGYSQTLDNILSVGARTETADILHINAEQPARERVSDHDPVFVQLSW</sequence>
<evidence type="ECO:0000313" key="3">
    <source>
        <dbReference type="Proteomes" id="UP000001202"/>
    </source>
</evidence>
<dbReference type="Pfam" id="PF03372">
    <property type="entry name" value="Exo_endo_phos"/>
    <property type="match status" value="1"/>
</dbReference>